<keyword evidence="3" id="KW-1185">Reference proteome</keyword>
<dbReference type="InterPro" id="IPR001466">
    <property type="entry name" value="Beta-lactam-related"/>
</dbReference>
<organism evidence="2 3">
    <name type="scientific">Paenibacillus albidus</name>
    <dbReference type="NCBI Taxonomy" id="2041023"/>
    <lineage>
        <taxon>Bacteria</taxon>
        <taxon>Bacillati</taxon>
        <taxon>Bacillota</taxon>
        <taxon>Bacilli</taxon>
        <taxon>Bacillales</taxon>
        <taxon>Paenibacillaceae</taxon>
        <taxon>Paenibacillus</taxon>
    </lineage>
</organism>
<name>A0A917D1U1_9BACL</name>
<dbReference type="InterPro" id="IPR050491">
    <property type="entry name" value="AmpC-like"/>
</dbReference>
<dbReference type="Gene3D" id="3.40.710.10">
    <property type="entry name" value="DD-peptidase/beta-lactamase superfamily"/>
    <property type="match status" value="1"/>
</dbReference>
<reference evidence="2" key="1">
    <citation type="journal article" date="2014" name="Int. J. Syst. Evol. Microbiol.">
        <title>Complete genome sequence of Corynebacterium casei LMG S-19264T (=DSM 44701T), isolated from a smear-ripened cheese.</title>
        <authorList>
            <consortium name="US DOE Joint Genome Institute (JGI-PGF)"/>
            <person name="Walter F."/>
            <person name="Albersmeier A."/>
            <person name="Kalinowski J."/>
            <person name="Ruckert C."/>
        </authorList>
    </citation>
    <scope>NUCLEOTIDE SEQUENCE</scope>
    <source>
        <strain evidence="2">CGMCC 1.16134</strain>
    </source>
</reference>
<evidence type="ECO:0000313" key="2">
    <source>
        <dbReference type="EMBL" id="GGG05796.1"/>
    </source>
</evidence>
<dbReference type="SUPFAM" id="SSF56601">
    <property type="entry name" value="beta-lactamase/transpeptidase-like"/>
    <property type="match status" value="1"/>
</dbReference>
<dbReference type="Pfam" id="PF00395">
    <property type="entry name" value="SLH"/>
    <property type="match status" value="1"/>
</dbReference>
<dbReference type="PROSITE" id="PS51272">
    <property type="entry name" value="SLH"/>
    <property type="match status" value="1"/>
</dbReference>
<dbReference type="Pfam" id="PF00144">
    <property type="entry name" value="Beta-lactamase"/>
    <property type="match status" value="1"/>
</dbReference>
<sequence>MKSTGNTAELTSTNAQAFMNEFFERGEIKEQYAGAAVVIVKEGQIILEQGYGYANKEKQQKVDPNSTVFRVASVSKLFTAIALMKLVEQGKVGLQDDISKYLGDLKQDNPYPNPVTIEQLLTHTTGFEVREVRPEDTHTDYETRVDLADYVRLTLPPVVREPGTTYMYDNFASMLQGYIVEKISCIPFQTYVEQTIFQPLGMNNSSFEFQGKLREALATGYGLDGNPVPDYAYYPTVMPQGGMLSTAGDFGKFMLAFLNGGHTGSGHFLSDHTIREMMQYRSYIHPLLPDSAYGFEAPPQLPGAGASSHIFVKEGGMDGYGAYIWFIPEQNTAVFVVHNQMGRIRDTFYPAFMNHFFPQYGEAATIDSDNAKKEDIGYSGIYTDPRVRSFVTIISPAGNGDFWLEHTMLPKQKLKQTANGIYTDEQGNFAVFKEGKNGKVYLKYYGLTDHYMIRTQGRGFIDVAADHPYAEYIRGLQSVDFYENDAVLSFQPERLVTRGEFIRDFFALFGIPGSNNPVMFQDAVNHPHGKYIQLAAEAGIVLGDGKGMYHPDRPITRQEAALIVWGHVSSPQYPESLHTEVKLSGNTDELAIPAVKLMAAIGYYGPQAKFLADGSIDFQSQEPLSHQEEAAILYKILLTRLLPDGSIDFESQFGQTSPAS</sequence>
<dbReference type="EMBL" id="BMKR01000039">
    <property type="protein sequence ID" value="GGG05796.1"/>
    <property type="molecule type" value="Genomic_DNA"/>
</dbReference>
<gene>
    <name evidence="2" type="ORF">GCM10010912_58080</name>
</gene>
<dbReference type="InterPro" id="IPR001119">
    <property type="entry name" value="SLH_dom"/>
</dbReference>
<proteinExistence type="predicted"/>
<evidence type="ECO:0000313" key="3">
    <source>
        <dbReference type="Proteomes" id="UP000637643"/>
    </source>
</evidence>
<evidence type="ECO:0000259" key="1">
    <source>
        <dbReference type="PROSITE" id="PS51272"/>
    </source>
</evidence>
<dbReference type="RefSeq" id="WP_189031051.1">
    <property type="nucleotide sequence ID" value="NZ_BMKR01000039.1"/>
</dbReference>
<dbReference type="PANTHER" id="PTHR46825">
    <property type="entry name" value="D-ALANYL-D-ALANINE-CARBOXYPEPTIDASE/ENDOPEPTIDASE AMPH"/>
    <property type="match status" value="1"/>
</dbReference>
<dbReference type="Proteomes" id="UP000637643">
    <property type="component" value="Unassembled WGS sequence"/>
</dbReference>
<reference evidence="2" key="2">
    <citation type="submission" date="2020-09" db="EMBL/GenBank/DDBJ databases">
        <authorList>
            <person name="Sun Q."/>
            <person name="Zhou Y."/>
        </authorList>
    </citation>
    <scope>NUCLEOTIDE SEQUENCE</scope>
    <source>
        <strain evidence="2">CGMCC 1.16134</strain>
    </source>
</reference>
<dbReference type="AlphaFoldDB" id="A0A917D1U1"/>
<dbReference type="InterPro" id="IPR012338">
    <property type="entry name" value="Beta-lactam/transpept-like"/>
</dbReference>
<protein>
    <recommendedName>
        <fullName evidence="1">SLH domain-containing protein</fullName>
    </recommendedName>
</protein>
<dbReference type="PANTHER" id="PTHR46825:SF9">
    <property type="entry name" value="BETA-LACTAMASE-RELATED DOMAIN-CONTAINING PROTEIN"/>
    <property type="match status" value="1"/>
</dbReference>
<feature type="domain" description="SLH" evidence="1">
    <location>
        <begin position="515"/>
        <end position="578"/>
    </location>
</feature>
<comment type="caution">
    <text evidence="2">The sequence shown here is derived from an EMBL/GenBank/DDBJ whole genome shotgun (WGS) entry which is preliminary data.</text>
</comment>
<accession>A0A917D1U1</accession>